<feature type="transmembrane region" description="Helical" evidence="6">
    <location>
        <begin position="252"/>
        <end position="272"/>
    </location>
</feature>
<organism evidence="8 9">
    <name type="scientific">Acinetobacter seifertii</name>
    <dbReference type="NCBI Taxonomy" id="1530123"/>
    <lineage>
        <taxon>Bacteria</taxon>
        <taxon>Pseudomonadati</taxon>
        <taxon>Pseudomonadota</taxon>
        <taxon>Gammaproteobacteria</taxon>
        <taxon>Moraxellales</taxon>
        <taxon>Moraxellaceae</taxon>
        <taxon>Acinetobacter</taxon>
        <taxon>Acinetobacter calcoaceticus/baumannii complex</taxon>
    </lineage>
</organism>
<feature type="transmembrane region" description="Helical" evidence="6">
    <location>
        <begin position="278"/>
        <end position="298"/>
    </location>
</feature>
<proteinExistence type="predicted"/>
<evidence type="ECO:0000256" key="2">
    <source>
        <dbReference type="ARBA" id="ARBA00022475"/>
    </source>
</evidence>
<evidence type="ECO:0000256" key="6">
    <source>
        <dbReference type="SAM" id="Phobius"/>
    </source>
</evidence>
<dbReference type="GO" id="GO:0005886">
    <property type="term" value="C:plasma membrane"/>
    <property type="evidence" value="ECO:0007669"/>
    <property type="project" value="UniProtKB-SubCell"/>
</dbReference>
<gene>
    <name evidence="8" type="ORF">F985_01003</name>
</gene>
<dbReference type="HOGENOM" id="CLU_058959_1_1_6"/>
<dbReference type="NCBIfam" id="NF008676">
    <property type="entry name" value="PRK11689.1"/>
    <property type="match status" value="1"/>
</dbReference>
<reference evidence="9" key="1">
    <citation type="submission" date="2013-02" db="EMBL/GenBank/DDBJ databases">
        <title>The Genome Sequence of Acinetobacter sp. NIPH 973.</title>
        <authorList>
            <consortium name="The Broad Institute Genome Sequencing Platform"/>
            <consortium name="The Broad Institute Genome Sequencing Center for Infectious Disease"/>
            <person name="Cerqueira G."/>
            <person name="Feldgarden M."/>
            <person name="Courvalin P."/>
            <person name="Perichon B."/>
            <person name="Grillot-Courvalin C."/>
            <person name="Clermont D."/>
            <person name="Rocha E."/>
            <person name="Yoon E.-J."/>
            <person name="Nemec A."/>
            <person name="Walker B."/>
            <person name="Young S.K."/>
            <person name="Zeng Q."/>
            <person name="Gargeya S."/>
            <person name="Fitzgerald M."/>
            <person name="Haas B."/>
            <person name="Abouelleil A."/>
            <person name="Alvarado L."/>
            <person name="Arachchi H.M."/>
            <person name="Berlin A.M."/>
            <person name="Chapman S.B."/>
            <person name="Dewar J."/>
            <person name="Goldberg J."/>
            <person name="Griggs A."/>
            <person name="Gujja S."/>
            <person name="Hansen M."/>
            <person name="Howarth C."/>
            <person name="Imamovic A."/>
            <person name="Larimer J."/>
            <person name="McCowan C."/>
            <person name="Murphy C."/>
            <person name="Neiman D."/>
            <person name="Pearson M."/>
            <person name="Priest M."/>
            <person name="Roberts A."/>
            <person name="Saif S."/>
            <person name="Shea T."/>
            <person name="Sisk P."/>
            <person name="Sykes S."/>
            <person name="Wortman J."/>
            <person name="Nusbaum C."/>
            <person name="Birren B."/>
        </authorList>
    </citation>
    <scope>NUCLEOTIDE SEQUENCE [LARGE SCALE GENOMIC DNA]</scope>
    <source>
        <strain evidence="9">NIPH 973</strain>
    </source>
</reference>
<accession>N8S9N9</accession>
<comment type="caution">
    <text evidence="8">The sequence shown here is derived from an EMBL/GenBank/DDBJ whole genome shotgun (WGS) entry which is preliminary data.</text>
</comment>
<comment type="subcellular location">
    <subcellularLocation>
        <location evidence="1">Cell membrane</location>
        <topology evidence="1">Multi-pass membrane protein</topology>
    </subcellularLocation>
</comment>
<feature type="transmembrane region" description="Helical" evidence="6">
    <location>
        <begin position="12"/>
        <end position="32"/>
    </location>
</feature>
<evidence type="ECO:0000256" key="4">
    <source>
        <dbReference type="ARBA" id="ARBA00022989"/>
    </source>
</evidence>
<dbReference type="InterPro" id="IPR000620">
    <property type="entry name" value="EamA_dom"/>
</dbReference>
<dbReference type="Pfam" id="PF00892">
    <property type="entry name" value="EamA"/>
    <property type="match status" value="1"/>
</dbReference>
<evidence type="ECO:0000259" key="7">
    <source>
        <dbReference type="Pfam" id="PF00892"/>
    </source>
</evidence>
<dbReference type="AlphaFoldDB" id="N8S9N9"/>
<evidence type="ECO:0000256" key="1">
    <source>
        <dbReference type="ARBA" id="ARBA00004651"/>
    </source>
</evidence>
<feature type="transmembrane region" description="Helical" evidence="6">
    <location>
        <begin position="224"/>
        <end position="245"/>
    </location>
</feature>
<feature type="transmembrane region" description="Helical" evidence="6">
    <location>
        <begin position="72"/>
        <end position="94"/>
    </location>
</feature>
<keyword evidence="2" id="KW-1003">Cell membrane</keyword>
<reference evidence="8 9" key="2">
    <citation type="journal article" date="2015" name="Int. J. Syst. Evol. Microbiol.">
        <title>Acinetobacter seifertii sp. nov., a member of the Acinetobacter calcoaceticus-Acinetobacter baumannii complex isolated from human clinical specimens.</title>
        <authorList>
            <person name="Nemec A."/>
            <person name="Krizova L."/>
            <person name="Maixnerova M."/>
            <person name="Sedo O."/>
            <person name="Brisse S."/>
            <person name="Higgins P.G."/>
        </authorList>
    </citation>
    <scope>NUCLEOTIDE SEQUENCE [LARGE SCALE GENOMIC DNA]</scope>
    <source>
        <strain evidence="8 9">NIPH 973</strain>
    </source>
</reference>
<keyword evidence="5 6" id="KW-0472">Membrane</keyword>
<feature type="domain" description="EamA" evidence="7">
    <location>
        <begin position="16"/>
        <end position="145"/>
    </location>
</feature>
<dbReference type="EMBL" id="APOO01000013">
    <property type="protein sequence ID" value="ENU44323.1"/>
    <property type="molecule type" value="Genomic_DNA"/>
</dbReference>
<feature type="transmembrane region" description="Helical" evidence="6">
    <location>
        <begin position="192"/>
        <end position="212"/>
    </location>
</feature>
<dbReference type="RefSeq" id="WP_004706944.1">
    <property type="nucleotide sequence ID" value="NZ_KB851210.1"/>
</dbReference>
<feature type="transmembrane region" description="Helical" evidence="6">
    <location>
        <begin position="100"/>
        <end position="121"/>
    </location>
</feature>
<feature type="transmembrane region" description="Helical" evidence="6">
    <location>
        <begin position="38"/>
        <end position="60"/>
    </location>
</feature>
<keyword evidence="3 6" id="KW-0812">Transmembrane</keyword>
<dbReference type="InterPro" id="IPR051258">
    <property type="entry name" value="Diverse_Substrate_Transporter"/>
</dbReference>
<keyword evidence="4 6" id="KW-1133">Transmembrane helix</keyword>
<protein>
    <recommendedName>
        <fullName evidence="7">EamA domain-containing protein</fullName>
    </recommendedName>
</protein>
<dbReference type="Proteomes" id="UP000013065">
    <property type="component" value="Unassembled WGS sequence"/>
</dbReference>
<feature type="transmembrane region" description="Helical" evidence="6">
    <location>
        <begin position="128"/>
        <end position="146"/>
    </location>
</feature>
<dbReference type="InterPro" id="IPR037185">
    <property type="entry name" value="EmrE-like"/>
</dbReference>
<name>N8S9N9_9GAMM</name>
<dbReference type="SUPFAM" id="SSF103481">
    <property type="entry name" value="Multidrug resistance efflux transporter EmrE"/>
    <property type="match status" value="2"/>
</dbReference>
<dbReference type="PANTHER" id="PTHR42920:SF24">
    <property type="entry name" value="AROMATIC AMINO ACID EXPORTER YDDG"/>
    <property type="match status" value="1"/>
</dbReference>
<evidence type="ECO:0000313" key="9">
    <source>
        <dbReference type="Proteomes" id="UP000013065"/>
    </source>
</evidence>
<dbReference type="OrthoDB" id="7065924at2"/>
<evidence type="ECO:0000256" key="3">
    <source>
        <dbReference type="ARBA" id="ARBA00022692"/>
    </source>
</evidence>
<evidence type="ECO:0000313" key="8">
    <source>
        <dbReference type="EMBL" id="ENU44323.1"/>
    </source>
</evidence>
<dbReference type="PANTHER" id="PTHR42920">
    <property type="entry name" value="OS03G0707200 PROTEIN-RELATED"/>
    <property type="match status" value="1"/>
</dbReference>
<evidence type="ECO:0000256" key="5">
    <source>
        <dbReference type="ARBA" id="ARBA00023136"/>
    </source>
</evidence>
<sequence length="301" mass="32569">MLLNALPALNRNISTLIGLTAVIFWSTNVGLIRSVSESFGAVAGAALIYSFASMILVFTIGMPKFSTIPKSYLWWGSLLFVAYELCFALSIGYAQNSRQAIEVGMINYLWPTFTLVFAIIFNNVKANLLIIPGCILALVGICWVLGGDTGFNPFQIWNNLKVNPLSYGLAFAAAILWAAYCSVTVKTSQGKNLVTIFFALVAVVLWIKYFFMSGSAINFTYDNTVTLIMAAGALGLGYGAWNIGIISGNMTLMAGASYFTPVLSAFFAALLLSTSLSFIFWQGVAMVTTGAVLCWLATRKQ</sequence>
<feature type="transmembrane region" description="Helical" evidence="6">
    <location>
        <begin position="166"/>
        <end position="185"/>
    </location>
</feature>
<dbReference type="PATRIC" id="fig|520709.3.peg.980"/>